<reference evidence="8 9" key="1">
    <citation type="submission" date="2017-07" db="EMBL/GenBank/DDBJ databases">
        <title>First draft Genome Sequence of Nocardia cerradoensis isolated from human infection.</title>
        <authorList>
            <person name="Carrasco G."/>
        </authorList>
    </citation>
    <scope>NUCLEOTIDE SEQUENCE [LARGE SCALE GENOMIC DNA]</scope>
    <source>
        <strain evidence="8 9">CNM20130759</strain>
    </source>
</reference>
<keyword evidence="9" id="KW-1185">Reference proteome</keyword>
<dbReference type="PANTHER" id="PTHR43756:SF5">
    <property type="entry name" value="CHOLINE MONOOXYGENASE, CHLOROPLASTIC"/>
    <property type="match status" value="1"/>
</dbReference>
<dbReference type="AlphaFoldDB" id="A0A231HAD0"/>
<dbReference type="Pfam" id="PF00355">
    <property type="entry name" value="Rieske"/>
    <property type="match status" value="1"/>
</dbReference>
<dbReference type="CDD" id="cd03469">
    <property type="entry name" value="Rieske_RO_Alpha_N"/>
    <property type="match status" value="1"/>
</dbReference>
<dbReference type="GO" id="GO:0018648">
    <property type="term" value="F:methanesulfonate monooxygenase activity"/>
    <property type="evidence" value="ECO:0007669"/>
    <property type="project" value="UniProtKB-EC"/>
</dbReference>
<dbReference type="EMBL" id="NGAF01000003">
    <property type="protein sequence ID" value="OXR45789.1"/>
    <property type="molecule type" value="Genomic_DNA"/>
</dbReference>
<organism evidence="8 9">
    <name type="scientific">Nocardia cerradoensis</name>
    <dbReference type="NCBI Taxonomy" id="85688"/>
    <lineage>
        <taxon>Bacteria</taxon>
        <taxon>Bacillati</taxon>
        <taxon>Actinomycetota</taxon>
        <taxon>Actinomycetes</taxon>
        <taxon>Mycobacteriales</taxon>
        <taxon>Nocardiaceae</taxon>
        <taxon>Nocardia</taxon>
    </lineage>
</organism>
<evidence type="ECO:0000256" key="4">
    <source>
        <dbReference type="ARBA" id="ARBA00023002"/>
    </source>
</evidence>
<feature type="domain" description="Rieske" evidence="7">
    <location>
        <begin position="46"/>
        <end position="161"/>
    </location>
</feature>
<dbReference type="PRINTS" id="PR00090">
    <property type="entry name" value="RNGDIOXGNASE"/>
</dbReference>
<dbReference type="SUPFAM" id="SSF50022">
    <property type="entry name" value="ISP domain"/>
    <property type="match status" value="1"/>
</dbReference>
<dbReference type="Proteomes" id="UP000215506">
    <property type="component" value="Unassembled WGS sequence"/>
</dbReference>
<evidence type="ECO:0000256" key="5">
    <source>
        <dbReference type="ARBA" id="ARBA00023004"/>
    </source>
</evidence>
<keyword evidence="3" id="KW-0479">Metal-binding</keyword>
<keyword evidence="2" id="KW-0001">2Fe-2S</keyword>
<proteinExistence type="predicted"/>
<evidence type="ECO:0000259" key="7">
    <source>
        <dbReference type="PROSITE" id="PS51296"/>
    </source>
</evidence>
<dbReference type="InterPro" id="IPR017941">
    <property type="entry name" value="Rieske_2Fe-2S"/>
</dbReference>
<evidence type="ECO:0000256" key="1">
    <source>
        <dbReference type="ARBA" id="ARBA00001962"/>
    </source>
</evidence>
<comment type="cofactor">
    <cofactor evidence="1">
        <name>Fe cation</name>
        <dbReference type="ChEBI" id="CHEBI:24875"/>
    </cofactor>
</comment>
<accession>A0A231HAD0</accession>
<dbReference type="InterPro" id="IPR015879">
    <property type="entry name" value="Ring_hydroxy_dOase_asu_C_dom"/>
</dbReference>
<dbReference type="Gene3D" id="2.102.10.10">
    <property type="entry name" value="Rieske [2Fe-2S] iron-sulphur domain"/>
    <property type="match status" value="1"/>
</dbReference>
<dbReference type="GO" id="GO:0051537">
    <property type="term" value="F:2 iron, 2 sulfur cluster binding"/>
    <property type="evidence" value="ECO:0007669"/>
    <property type="project" value="UniProtKB-KW"/>
</dbReference>
<name>A0A231HAD0_9NOCA</name>
<keyword evidence="6" id="KW-0411">Iron-sulfur</keyword>
<dbReference type="PANTHER" id="PTHR43756">
    <property type="entry name" value="CHOLINE MONOOXYGENASE, CHLOROPLASTIC"/>
    <property type="match status" value="1"/>
</dbReference>
<evidence type="ECO:0000313" key="9">
    <source>
        <dbReference type="Proteomes" id="UP000215506"/>
    </source>
</evidence>
<keyword evidence="4 8" id="KW-0560">Oxidoreductase</keyword>
<dbReference type="InterPro" id="IPR001663">
    <property type="entry name" value="Rng_hydr_dOase-A"/>
</dbReference>
<sequence length="458" mass="52182">MTETADSITETTAAQPLSTPMTIGVDAYISADYARAEGDKLWAKVWQQVCRVEELPRVGDFLTYDILDDSIIVVRTAADTLRAYHNVCAHRGRRLVDTPPGAHDAHGQRKQFVCGFHGWRYDLEGRNTFVPERGDWTCGLTERNDGLPPVRIDTWGGWVWINLDSGCEPLRDYLEPAASLLDPFHLENMRYRWRRWLTFDCNWKVAFEAFMETYHVPYTHPEFMNFGNFLGWGRAQGRHSNIGYDAPKGMEENQGKLRIGAGPDARISTAQLQNFTWENANTNTTETMVEVANRLADELPADTPPDQVMRYWLDTCRKEDAERGVVWPTVDPDIVAKSGTAWQIFPNFQIGHALNNMLCYRFRPYGYDPDKCVFEAAVFELFPPGAEPETEWIYTPVGDPGWRTVLPQDFDNMAAVQQGMKSRGFSGPKPNPYRERTIVNLHHNLAKYMGTGAPTELE</sequence>
<evidence type="ECO:0000313" key="8">
    <source>
        <dbReference type="EMBL" id="OXR45789.1"/>
    </source>
</evidence>
<gene>
    <name evidence="8" type="primary">msmA_2</name>
    <name evidence="8" type="ORF">B7C42_02081</name>
</gene>
<dbReference type="SUPFAM" id="SSF55961">
    <property type="entry name" value="Bet v1-like"/>
    <property type="match status" value="1"/>
</dbReference>
<comment type="caution">
    <text evidence="8">The sequence shown here is derived from an EMBL/GenBank/DDBJ whole genome shotgun (WGS) entry which is preliminary data.</text>
</comment>
<evidence type="ECO:0000256" key="2">
    <source>
        <dbReference type="ARBA" id="ARBA00022714"/>
    </source>
</evidence>
<keyword evidence="5" id="KW-0408">Iron</keyword>
<dbReference type="EC" id="1.14.13.111" evidence="8"/>
<keyword evidence="8" id="KW-0503">Monooxygenase</keyword>
<evidence type="ECO:0000256" key="3">
    <source>
        <dbReference type="ARBA" id="ARBA00022723"/>
    </source>
</evidence>
<dbReference type="Pfam" id="PF00848">
    <property type="entry name" value="Ring_hydroxyl_A"/>
    <property type="match status" value="1"/>
</dbReference>
<evidence type="ECO:0000256" key="6">
    <source>
        <dbReference type="ARBA" id="ARBA00023014"/>
    </source>
</evidence>
<protein>
    <submittedName>
        <fullName evidence="8">Methanesulfonate monooxygenase hydroxylase subunit alpha</fullName>
        <ecNumber evidence="8">1.14.13.111</ecNumber>
    </submittedName>
</protein>
<dbReference type="Gene3D" id="3.90.380.10">
    <property type="entry name" value="Naphthalene 1,2-dioxygenase Alpha Subunit, Chain A, domain 1"/>
    <property type="match status" value="1"/>
</dbReference>
<dbReference type="InterPro" id="IPR036922">
    <property type="entry name" value="Rieske_2Fe-2S_sf"/>
</dbReference>
<dbReference type="GO" id="GO:0005506">
    <property type="term" value="F:iron ion binding"/>
    <property type="evidence" value="ECO:0007669"/>
    <property type="project" value="InterPro"/>
</dbReference>
<dbReference type="PROSITE" id="PS51296">
    <property type="entry name" value="RIESKE"/>
    <property type="match status" value="1"/>
</dbReference>
<dbReference type="RefSeq" id="WP_094025100.1">
    <property type="nucleotide sequence ID" value="NZ_NGAF01000003.1"/>
</dbReference>